<organism evidence="4 5">
    <name type="scientific">Myceligenerans indicum</name>
    <dbReference type="NCBI Taxonomy" id="2593663"/>
    <lineage>
        <taxon>Bacteria</taxon>
        <taxon>Bacillati</taxon>
        <taxon>Actinomycetota</taxon>
        <taxon>Actinomycetes</taxon>
        <taxon>Micrococcales</taxon>
        <taxon>Promicromonosporaceae</taxon>
        <taxon>Myceligenerans</taxon>
    </lineage>
</organism>
<evidence type="ECO:0000256" key="2">
    <source>
        <dbReference type="ARBA" id="ARBA00022679"/>
    </source>
</evidence>
<evidence type="ECO:0000313" key="5">
    <source>
        <dbReference type="Proteomes" id="UP000675409"/>
    </source>
</evidence>
<dbReference type="EMBL" id="JABBYC010000006">
    <property type="protein sequence ID" value="MBL0885867.1"/>
    <property type="molecule type" value="Genomic_DNA"/>
</dbReference>
<name>A0ABS1LI06_9MICO</name>
<dbReference type="Pfam" id="PF00685">
    <property type="entry name" value="Sulfotransfer_1"/>
    <property type="match status" value="1"/>
</dbReference>
<dbReference type="InterPro" id="IPR000863">
    <property type="entry name" value="Sulfotransferase_dom"/>
</dbReference>
<comment type="caution">
    <text evidence="4">The sequence shown here is derived from an EMBL/GenBank/DDBJ whole genome shotgun (WGS) entry which is preliminary data.</text>
</comment>
<accession>A0ABS1LI06</accession>
<evidence type="ECO:0000256" key="1">
    <source>
        <dbReference type="ARBA" id="ARBA00005771"/>
    </source>
</evidence>
<feature type="domain" description="Sulfotransferase" evidence="3">
    <location>
        <begin position="112"/>
        <end position="346"/>
    </location>
</feature>
<dbReference type="Gene3D" id="3.40.50.300">
    <property type="entry name" value="P-loop containing nucleotide triphosphate hydrolases"/>
    <property type="match status" value="1"/>
</dbReference>
<dbReference type="InterPro" id="IPR027417">
    <property type="entry name" value="P-loop_NTPase"/>
</dbReference>
<keyword evidence="5" id="KW-1185">Reference proteome</keyword>
<keyword evidence="2" id="KW-0808">Transferase</keyword>
<reference evidence="4 5" key="1">
    <citation type="journal article" date="2021" name="Arch. Microbiol.">
        <title>Myceligenerans indicum sp. nov., an actinobacterium isolated from mangrove sediment of Sundarbans, India.</title>
        <authorList>
            <person name="Asha K."/>
            <person name="Bhadury P."/>
        </authorList>
    </citation>
    <scope>NUCLEOTIDE SEQUENCE [LARGE SCALE GENOMIC DNA]</scope>
    <source>
        <strain evidence="4 5">I2</strain>
    </source>
</reference>
<dbReference type="RefSeq" id="WP_201845705.1">
    <property type="nucleotide sequence ID" value="NZ_JABBYC010000006.1"/>
</dbReference>
<evidence type="ECO:0000313" key="4">
    <source>
        <dbReference type="EMBL" id="MBL0885867.1"/>
    </source>
</evidence>
<gene>
    <name evidence="4" type="ORF">HGK34_06180</name>
</gene>
<comment type="similarity">
    <text evidence="1">Belongs to the sulfotransferase 1 family.</text>
</comment>
<protein>
    <submittedName>
        <fullName evidence="4">Sulfotransferase domain-containing protein</fullName>
    </submittedName>
</protein>
<dbReference type="SUPFAM" id="SSF52540">
    <property type="entry name" value="P-loop containing nucleoside triphosphate hydrolases"/>
    <property type="match status" value="1"/>
</dbReference>
<sequence length="366" mass="41514">MSSSAHLDTARQGLRKLFGRSSSVTPQERALLTHDWDRMARHRTPNTDAGRMALVLHAIHAGDTATALEAIPDNPGDVMRYLSDYARWQSGTLMSARGEEFASAFASLHQDDVVTIATIQKSGTHWMRFFLTNYARCLDNPGEDRPISYKELLRDYYGNNRWQFFREAEPYRVPSGLLAGHGISDVTMQHFSGQFDPFVFSPGKKIMLYRNPLDYVISLFHYTIKQRPQNRGRAEHPRDVIVSMLDTYSKHYLTLDAYRDDETTFVAAYEDLKEDPAGRFRDVVRFLGLPLEEEAVDRALALSDISTIHAMEDKAGRSMVVKLDGYFTRDGSIGQWKQFFDDKDVAVAASVLDGYGIDLETFTVEG</sequence>
<dbReference type="Proteomes" id="UP000675409">
    <property type="component" value="Unassembled WGS sequence"/>
</dbReference>
<dbReference type="PANTHER" id="PTHR11783">
    <property type="entry name" value="SULFOTRANSFERASE SULT"/>
    <property type="match status" value="1"/>
</dbReference>
<proteinExistence type="inferred from homology"/>
<evidence type="ECO:0000259" key="3">
    <source>
        <dbReference type="Pfam" id="PF00685"/>
    </source>
</evidence>